<organism evidence="1 2">
    <name type="scientific">Pseudoclavibacter terrae</name>
    <dbReference type="NCBI Taxonomy" id="1530195"/>
    <lineage>
        <taxon>Bacteria</taxon>
        <taxon>Bacillati</taxon>
        <taxon>Actinomycetota</taxon>
        <taxon>Actinomycetes</taxon>
        <taxon>Micrococcales</taxon>
        <taxon>Microbacteriaceae</taxon>
        <taxon>Pseudoclavibacter</taxon>
    </lineage>
</organism>
<dbReference type="EMBL" id="WBJX01000001">
    <property type="protein sequence ID" value="KAB1639154.1"/>
    <property type="molecule type" value="Genomic_DNA"/>
</dbReference>
<dbReference type="AlphaFoldDB" id="A0A7J5B514"/>
<proteinExistence type="predicted"/>
<keyword evidence="2" id="KW-1185">Reference proteome</keyword>
<dbReference type="RefSeq" id="WP_151422171.1">
    <property type="nucleotide sequence ID" value="NZ_WBJX01000001.1"/>
</dbReference>
<gene>
    <name evidence="1" type="ORF">F8O03_02085</name>
</gene>
<dbReference type="Pfam" id="PF14305">
    <property type="entry name" value="ATPgrasp_TupA"/>
    <property type="match status" value="2"/>
</dbReference>
<sequence length="305" mass="35212">MRAPITPWRRRFRRWREHSRLVRVWRLARTANPVTFTDKVRYKMLRDRRQLIVTFADKAAVRGYVEAAVGARYLPKAYGVLDDPRELEALELPESYVVKPTHGSGAVVVVSPAAPAEARLPEARWGWVYAHVRPEHANREHLAAIGEGWVSKLYGQGPNKEWVYGRMPRRVLVEEYLVGEDGAVPEDFKFFVFHGVVHFVQVDGGRFGERTQDFFRPDWTHLDMSGGLPWRSPTPPRPARLDEMLQIAARLGAETDFVRVDLYHLPDRVIFGELTNYPAGGDSPFEPESWNAVFGEPWRVPRRYR</sequence>
<name>A0A7J5B514_9MICO</name>
<reference evidence="1 2" key="1">
    <citation type="submission" date="2019-09" db="EMBL/GenBank/DDBJ databases">
        <title>Phylogeny of genus Pseudoclavibacter and closely related genus.</title>
        <authorList>
            <person name="Li Y."/>
        </authorList>
    </citation>
    <scope>NUCLEOTIDE SEQUENCE [LARGE SCALE GENOMIC DNA]</scope>
    <source>
        <strain evidence="1 2">THG-MD12</strain>
    </source>
</reference>
<accession>A0A7J5B514</accession>
<dbReference type="Proteomes" id="UP000490386">
    <property type="component" value="Unassembled WGS sequence"/>
</dbReference>
<evidence type="ECO:0000313" key="2">
    <source>
        <dbReference type="Proteomes" id="UP000490386"/>
    </source>
</evidence>
<evidence type="ECO:0008006" key="3">
    <source>
        <dbReference type="Google" id="ProtNLM"/>
    </source>
</evidence>
<dbReference type="Gene3D" id="3.30.470.20">
    <property type="entry name" value="ATP-grasp fold, B domain"/>
    <property type="match status" value="1"/>
</dbReference>
<dbReference type="OrthoDB" id="9791827at2"/>
<evidence type="ECO:0000313" key="1">
    <source>
        <dbReference type="EMBL" id="KAB1639154.1"/>
    </source>
</evidence>
<comment type="caution">
    <text evidence="1">The sequence shown here is derived from an EMBL/GenBank/DDBJ whole genome shotgun (WGS) entry which is preliminary data.</text>
</comment>
<dbReference type="InterPro" id="IPR029465">
    <property type="entry name" value="ATPgrasp_TupA"/>
</dbReference>
<protein>
    <recommendedName>
        <fullName evidence="3">Teichuronopeptide biosynthesis TupA-like protein</fullName>
    </recommendedName>
</protein>